<dbReference type="GO" id="GO:0006352">
    <property type="term" value="P:DNA-templated transcription initiation"/>
    <property type="evidence" value="ECO:0007669"/>
    <property type="project" value="InterPro"/>
</dbReference>
<accession>A0A8J3FXM1</accession>
<name>A0A8J3FXM1_9PSEU</name>
<dbReference type="Pfam" id="PF04542">
    <property type="entry name" value="Sigma70_r2"/>
    <property type="match status" value="1"/>
</dbReference>
<evidence type="ECO:0000256" key="3">
    <source>
        <dbReference type="ARBA" id="ARBA00023082"/>
    </source>
</evidence>
<dbReference type="InterPro" id="IPR007627">
    <property type="entry name" value="RNA_pol_sigma70_r2"/>
</dbReference>
<dbReference type="InterPro" id="IPR039425">
    <property type="entry name" value="RNA_pol_sigma-70-like"/>
</dbReference>
<evidence type="ECO:0000256" key="2">
    <source>
        <dbReference type="ARBA" id="ARBA00023015"/>
    </source>
</evidence>
<keyword evidence="2" id="KW-0805">Transcription regulation</keyword>
<reference evidence="7" key="1">
    <citation type="journal article" date="2014" name="Int. J. Syst. Evol. Microbiol.">
        <title>Complete genome sequence of Corynebacterium casei LMG S-19264T (=DSM 44701T), isolated from a smear-ripened cheese.</title>
        <authorList>
            <consortium name="US DOE Joint Genome Institute (JGI-PGF)"/>
            <person name="Walter F."/>
            <person name="Albersmeier A."/>
            <person name="Kalinowski J."/>
            <person name="Ruckert C."/>
        </authorList>
    </citation>
    <scope>NUCLEOTIDE SEQUENCE</scope>
    <source>
        <strain evidence="7">CGMCC 4.5737</strain>
    </source>
</reference>
<keyword evidence="4" id="KW-0238">DNA-binding</keyword>
<keyword evidence="5" id="KW-0804">Transcription</keyword>
<dbReference type="AlphaFoldDB" id="A0A8J3FXM1"/>
<evidence type="ECO:0000313" key="7">
    <source>
        <dbReference type="EMBL" id="GGM69419.1"/>
    </source>
</evidence>
<evidence type="ECO:0000256" key="1">
    <source>
        <dbReference type="ARBA" id="ARBA00010641"/>
    </source>
</evidence>
<dbReference type="InterPro" id="IPR014284">
    <property type="entry name" value="RNA_pol_sigma-70_dom"/>
</dbReference>
<dbReference type="NCBIfam" id="TIGR02937">
    <property type="entry name" value="sigma70-ECF"/>
    <property type="match status" value="1"/>
</dbReference>
<dbReference type="InterPro" id="IPR013324">
    <property type="entry name" value="RNA_pol_sigma_r3/r4-like"/>
</dbReference>
<dbReference type="Proteomes" id="UP000637578">
    <property type="component" value="Unassembled WGS sequence"/>
</dbReference>
<organism evidence="7 8">
    <name type="scientific">Longimycelium tulufanense</name>
    <dbReference type="NCBI Taxonomy" id="907463"/>
    <lineage>
        <taxon>Bacteria</taxon>
        <taxon>Bacillati</taxon>
        <taxon>Actinomycetota</taxon>
        <taxon>Actinomycetes</taxon>
        <taxon>Pseudonocardiales</taxon>
        <taxon>Pseudonocardiaceae</taxon>
        <taxon>Longimycelium</taxon>
    </lineage>
</organism>
<comment type="similarity">
    <text evidence="1">Belongs to the sigma-70 factor family. ECF subfamily.</text>
</comment>
<dbReference type="Gene3D" id="1.10.10.10">
    <property type="entry name" value="Winged helix-like DNA-binding domain superfamily/Winged helix DNA-binding domain"/>
    <property type="match status" value="1"/>
</dbReference>
<evidence type="ECO:0000256" key="4">
    <source>
        <dbReference type="ARBA" id="ARBA00023125"/>
    </source>
</evidence>
<keyword evidence="8" id="KW-1185">Reference proteome</keyword>
<evidence type="ECO:0000259" key="6">
    <source>
        <dbReference type="Pfam" id="PF04542"/>
    </source>
</evidence>
<keyword evidence="3" id="KW-0731">Sigma factor</keyword>
<proteinExistence type="inferred from homology"/>
<dbReference type="Gene3D" id="1.10.1740.10">
    <property type="match status" value="1"/>
</dbReference>
<dbReference type="InterPro" id="IPR036388">
    <property type="entry name" value="WH-like_DNA-bd_sf"/>
</dbReference>
<dbReference type="GO" id="GO:0016987">
    <property type="term" value="F:sigma factor activity"/>
    <property type="evidence" value="ECO:0007669"/>
    <property type="project" value="UniProtKB-KW"/>
</dbReference>
<feature type="domain" description="RNA polymerase sigma-70 region 2" evidence="6">
    <location>
        <begin position="15"/>
        <end position="81"/>
    </location>
</feature>
<comment type="caution">
    <text evidence="7">The sequence shown here is derived from an EMBL/GenBank/DDBJ whole genome shotgun (WGS) entry which is preliminary data.</text>
</comment>
<dbReference type="PANTHER" id="PTHR43133">
    <property type="entry name" value="RNA POLYMERASE ECF-TYPE SIGMA FACTO"/>
    <property type="match status" value="1"/>
</dbReference>
<reference evidence="7" key="2">
    <citation type="submission" date="2020-09" db="EMBL/GenBank/DDBJ databases">
        <authorList>
            <person name="Sun Q."/>
            <person name="Zhou Y."/>
        </authorList>
    </citation>
    <scope>NUCLEOTIDE SEQUENCE</scope>
    <source>
        <strain evidence="7">CGMCC 4.5737</strain>
    </source>
</reference>
<dbReference type="PANTHER" id="PTHR43133:SF8">
    <property type="entry name" value="RNA POLYMERASE SIGMA FACTOR HI_1459-RELATED"/>
    <property type="match status" value="1"/>
</dbReference>
<evidence type="ECO:0000313" key="8">
    <source>
        <dbReference type="Proteomes" id="UP000637578"/>
    </source>
</evidence>
<dbReference type="GO" id="GO:0003677">
    <property type="term" value="F:DNA binding"/>
    <property type="evidence" value="ECO:0007669"/>
    <property type="project" value="UniProtKB-KW"/>
</dbReference>
<dbReference type="EMBL" id="BMMK01000024">
    <property type="protein sequence ID" value="GGM69419.1"/>
    <property type="molecule type" value="Genomic_DNA"/>
</dbReference>
<gene>
    <name evidence="7" type="primary">rpoE</name>
    <name evidence="7" type="ORF">GCM10012275_44810</name>
</gene>
<evidence type="ECO:0000256" key="5">
    <source>
        <dbReference type="ARBA" id="ARBA00023163"/>
    </source>
</evidence>
<dbReference type="InterPro" id="IPR013325">
    <property type="entry name" value="RNA_pol_sigma_r2"/>
</dbReference>
<protein>
    <submittedName>
        <fullName evidence="7">RNA polymerase sigma factor</fullName>
    </submittedName>
</protein>
<sequence length="185" mass="20548">MAAAVADEPGAWRCLVLRFTDLVWTVARGHCADPADADDVCQVVWLKLAQHLPSLRDPARLPAWLVTVTRREARRAAALRRREQPWDFGDAVGAEPGPEERVLRDEREIALWRVFQRLPERCQQLLRLLAVTPTVSYADLANAVDRPVGSVGPTRTRCLRVLADLLAEAGLLDTATSVGRAEVVR</sequence>
<dbReference type="SUPFAM" id="SSF88659">
    <property type="entry name" value="Sigma3 and sigma4 domains of RNA polymerase sigma factors"/>
    <property type="match status" value="1"/>
</dbReference>
<dbReference type="SUPFAM" id="SSF88946">
    <property type="entry name" value="Sigma2 domain of RNA polymerase sigma factors"/>
    <property type="match status" value="1"/>
</dbReference>